<dbReference type="PANTHER" id="PTHR15653:SF0">
    <property type="entry name" value="CONNECTOR OF KINASE TO AP-1, ISOFORM E"/>
    <property type="match status" value="1"/>
</dbReference>
<dbReference type="Gene3D" id="1.20.5.300">
    <property type="match status" value="1"/>
</dbReference>
<dbReference type="EMBL" id="KL367475">
    <property type="protein sequence ID" value="KFD73093.1"/>
    <property type="molecule type" value="Genomic_DNA"/>
</dbReference>
<feature type="repeat" description="WD" evidence="9">
    <location>
        <begin position="533"/>
        <end position="574"/>
    </location>
</feature>
<dbReference type="InterPro" id="IPR051488">
    <property type="entry name" value="WD_repeat_striatin"/>
</dbReference>
<feature type="repeat" description="WD" evidence="9">
    <location>
        <begin position="480"/>
        <end position="511"/>
    </location>
</feature>
<name>A0A085NUE7_9BILA</name>
<evidence type="ECO:0000313" key="11">
    <source>
        <dbReference type="EMBL" id="KFD73093.1"/>
    </source>
</evidence>
<dbReference type="InterPro" id="IPR001680">
    <property type="entry name" value="WD40_rpt"/>
</dbReference>
<evidence type="ECO:0000256" key="7">
    <source>
        <dbReference type="ARBA" id="ARBA00022860"/>
    </source>
</evidence>
<dbReference type="GO" id="GO:0005737">
    <property type="term" value="C:cytoplasm"/>
    <property type="evidence" value="ECO:0007669"/>
    <property type="project" value="UniProtKB-SubCell"/>
</dbReference>
<keyword evidence="8" id="KW-0175">Coiled coil</keyword>
<evidence type="ECO:0000256" key="6">
    <source>
        <dbReference type="ARBA" id="ARBA00022737"/>
    </source>
</evidence>
<dbReference type="Proteomes" id="UP000030758">
    <property type="component" value="Unassembled WGS sequence"/>
</dbReference>
<evidence type="ECO:0000256" key="2">
    <source>
        <dbReference type="ARBA" id="ARBA00009616"/>
    </source>
</evidence>
<dbReference type="FunFam" id="1.20.5.300:FF:000001">
    <property type="entry name" value="striatin isoform X1"/>
    <property type="match status" value="1"/>
</dbReference>
<evidence type="ECO:0000259" key="10">
    <source>
        <dbReference type="SMART" id="SM00563"/>
    </source>
</evidence>
<keyword evidence="3" id="KW-0963">Cytoplasm</keyword>
<comment type="subcellular location">
    <subcellularLocation>
        <location evidence="1">Cytoplasm</location>
    </subcellularLocation>
</comment>
<dbReference type="GO" id="GO:0005516">
    <property type="term" value="F:calmodulin binding"/>
    <property type="evidence" value="ECO:0007669"/>
    <property type="project" value="UniProtKB-KW"/>
</dbReference>
<dbReference type="PROSITE" id="PS50082">
    <property type="entry name" value="WD_REPEATS_2"/>
    <property type="match status" value="3"/>
</dbReference>
<evidence type="ECO:0000256" key="1">
    <source>
        <dbReference type="ARBA" id="ARBA00004496"/>
    </source>
</evidence>
<protein>
    <recommendedName>
        <fullName evidence="10">Phospholipid/glycerol acyltransferase domain-containing protein</fullName>
    </recommendedName>
</protein>
<proteinExistence type="inferred from homology"/>
<feature type="repeat" description="WD" evidence="9">
    <location>
        <begin position="415"/>
        <end position="456"/>
    </location>
</feature>
<dbReference type="Gene3D" id="2.130.10.10">
    <property type="entry name" value="YVTN repeat-like/Quinoprotein amine dehydrogenase"/>
    <property type="match status" value="3"/>
</dbReference>
<dbReference type="GO" id="GO:0016746">
    <property type="term" value="F:acyltransferase activity"/>
    <property type="evidence" value="ECO:0007669"/>
    <property type="project" value="InterPro"/>
</dbReference>
<dbReference type="PANTHER" id="PTHR15653">
    <property type="entry name" value="STRIATIN"/>
    <property type="match status" value="1"/>
</dbReference>
<evidence type="ECO:0000256" key="9">
    <source>
        <dbReference type="PROSITE-ProRule" id="PRU00221"/>
    </source>
</evidence>
<dbReference type="CDD" id="cd00200">
    <property type="entry name" value="WD40"/>
    <property type="match status" value="1"/>
</dbReference>
<sequence length="1309" mass="146249">MVSMVGDDIASVGFANGATESRNDAETSKSDDKVARLQYSVPGVLHYLQHEWVKYEQEKTQWEVERAELMAKIAFLQGERKGQENLKNDLVRRVKMLEFALRQERAKYYRLLHGEEASEKEEPPSGERASVKDEVPCDFDSVPANQTRTGACWRQGRLLLKQYLEEIGYTDTILDVKRHRLRSLLGLNAVDPSNAEKSMNKLAELLNLGPSASLSDLNSAYSQKESGNGGDGAHPRVLKAGEASVQELGTAKPERPDSDFSNAVEEALNEFAFLPGTDVPDSSSKTASTDWTNVDYQVLDKKKADFQRELQQKKGVSRRVPRAELEAMITSLNVTDEGSSASVSVADKESEVVARLLSKDSKFVQDLDAALGSVGGFSDLMAMTGPFDDAETANRGVIRPQEESLRKTWTVRFTLRCHFDCVRAIAFHPVEAIVLSASEDATVKLWNLQKSLTTNSAGATGVGAGNSRKGSQDFDPVYTFHGHSGPVLCMCLSPTGDYCYTGGLDKTVRCWMMPPPNIDPYDPLDRSISSEVLRGHDDAVWSLAFHSSDNRLISASADGTLKLWEPSASSPLLATYVADPDDGSPTSVDFMSSDLHHAVAAYSSGAAYIYDLEQAKTVLRFPPASGNGGFLRSSTSMSWRMCSEHFSAAYSLSPINQIVCHPTLPITVTAHEDRTIRFFDNNSGQMIDCVVAHLDAVTCLSIDPNGLFLLSGKEDEMAKILDTLKHLSTSDECNKTDIDTWLACDKEDAGFHILNDDETVYALSTRRPSSAWKLLYNGSKCKMSHDGSLRLWNIDSKTCLQETTAHRKKFDESLFSVAFHPSRPIIASAGADGLAKIFMLQCFLHEAVVLENVFIAIVLNSKLSAALLESLVRWAQSLCLFVPDNTGQYCFCAIILGNNAFPLAGSVDCAKMLLGNRRFPNASFSDVSLIVDVAGERRRLIYRFLTNIRFIALLTTSVFEEGDDIVRYFEEPCLVIVNHQSTADVPILVHVINALSGYCYKVYMISFSVFVLAFHFAQVMWVLDLMFRWTPFGLICQLHGDLFIRECMKAQGKESQRYGLGDLRAQLMRKFWPRRRRWIVVFPEGGFLRKRLESSQRYARKNGYPVFNYVVLPRTGAMQVVLETCAPSPEGNHVVKDTNVEHKQQRLRYIIDVTIAYEKDATFGLWEICTGTMTSKKVVLRYRCHDISEISDHSKEGILDYLCKLWSEKEEWLKAMAEEEGNSISRDKVASRRRVVIPVECLLFSHGTMFLLSLTCAIVLGFVNLRWLSAAGCTFLLLRSVHNRWCSIPEYDSTTEYETNEKRNDMLTQ</sequence>
<evidence type="ECO:0000256" key="8">
    <source>
        <dbReference type="ARBA" id="ARBA00023054"/>
    </source>
</evidence>
<dbReference type="Pfam" id="PF01553">
    <property type="entry name" value="Acyltransferase"/>
    <property type="match status" value="1"/>
</dbReference>
<keyword evidence="5 9" id="KW-0853">WD repeat</keyword>
<dbReference type="Pfam" id="PF00400">
    <property type="entry name" value="WD40"/>
    <property type="match status" value="5"/>
</dbReference>
<dbReference type="InterPro" id="IPR013258">
    <property type="entry name" value="Striatin_N"/>
</dbReference>
<dbReference type="Pfam" id="PF08232">
    <property type="entry name" value="Striatin"/>
    <property type="match status" value="1"/>
</dbReference>
<gene>
    <name evidence="11" type="ORF">M514_00213</name>
</gene>
<reference evidence="11" key="1">
    <citation type="journal article" date="2014" name="Nat. Genet.">
        <title>Genome and transcriptome of the porcine whipworm Trichuris suis.</title>
        <authorList>
            <person name="Jex A.R."/>
            <person name="Nejsum P."/>
            <person name="Schwarz E.M."/>
            <person name="Hu L."/>
            <person name="Young N.D."/>
            <person name="Hall R.S."/>
            <person name="Korhonen P.K."/>
            <person name="Liao S."/>
            <person name="Thamsborg S."/>
            <person name="Xia J."/>
            <person name="Xu P."/>
            <person name="Wang S."/>
            <person name="Scheerlinck J.P."/>
            <person name="Hofmann A."/>
            <person name="Sternberg P.W."/>
            <person name="Wang J."/>
            <person name="Gasser R.B."/>
        </authorList>
    </citation>
    <scope>NUCLEOTIDE SEQUENCE [LARGE SCALE GENOMIC DNA]</scope>
    <source>
        <strain evidence="11">DCEP-RM93F</strain>
    </source>
</reference>
<dbReference type="InterPro" id="IPR015943">
    <property type="entry name" value="WD40/YVTN_repeat-like_dom_sf"/>
</dbReference>
<accession>A0A085NUE7</accession>
<dbReference type="CDD" id="cd07990">
    <property type="entry name" value="LPLAT_LCLAT1-like"/>
    <property type="match status" value="1"/>
</dbReference>
<dbReference type="InterPro" id="IPR036322">
    <property type="entry name" value="WD40_repeat_dom_sf"/>
</dbReference>
<dbReference type="InterPro" id="IPR002123">
    <property type="entry name" value="Plipid/glycerol_acylTrfase"/>
</dbReference>
<comment type="similarity">
    <text evidence="2">Belongs to the WD repeat striatin family.</text>
</comment>
<dbReference type="SMART" id="SM00320">
    <property type="entry name" value="WD40"/>
    <property type="match status" value="7"/>
</dbReference>
<dbReference type="PROSITE" id="PS00678">
    <property type="entry name" value="WD_REPEATS_1"/>
    <property type="match status" value="1"/>
</dbReference>
<evidence type="ECO:0000256" key="4">
    <source>
        <dbReference type="ARBA" id="ARBA00022553"/>
    </source>
</evidence>
<feature type="domain" description="Phospholipid/glycerol acyltransferase" evidence="10">
    <location>
        <begin position="973"/>
        <end position="1119"/>
    </location>
</feature>
<evidence type="ECO:0000256" key="3">
    <source>
        <dbReference type="ARBA" id="ARBA00022490"/>
    </source>
</evidence>
<dbReference type="SMART" id="SM00563">
    <property type="entry name" value="PlsC"/>
    <property type="match status" value="1"/>
</dbReference>
<dbReference type="PROSITE" id="PS50294">
    <property type="entry name" value="WD_REPEATS_REGION"/>
    <property type="match status" value="3"/>
</dbReference>
<evidence type="ECO:0000256" key="5">
    <source>
        <dbReference type="ARBA" id="ARBA00022574"/>
    </source>
</evidence>
<keyword evidence="6" id="KW-0677">Repeat</keyword>
<keyword evidence="4" id="KW-0597">Phosphoprotein</keyword>
<keyword evidence="7" id="KW-0112">Calmodulin-binding</keyword>
<dbReference type="InterPro" id="IPR019775">
    <property type="entry name" value="WD40_repeat_CS"/>
</dbReference>
<dbReference type="SUPFAM" id="SSF50978">
    <property type="entry name" value="WD40 repeat-like"/>
    <property type="match status" value="1"/>
</dbReference>
<organism evidence="11">
    <name type="scientific">Trichuris suis</name>
    <name type="common">pig whipworm</name>
    <dbReference type="NCBI Taxonomy" id="68888"/>
    <lineage>
        <taxon>Eukaryota</taxon>
        <taxon>Metazoa</taxon>
        <taxon>Ecdysozoa</taxon>
        <taxon>Nematoda</taxon>
        <taxon>Enoplea</taxon>
        <taxon>Dorylaimia</taxon>
        <taxon>Trichinellida</taxon>
        <taxon>Trichuridae</taxon>
        <taxon>Trichuris</taxon>
    </lineage>
</organism>